<dbReference type="PANTHER" id="PTHR46849:SF1">
    <property type="entry name" value="RCC1 DOMAIN-CONTAINING PROTEIN 1"/>
    <property type="match status" value="1"/>
</dbReference>
<dbReference type="PRINTS" id="PR00633">
    <property type="entry name" value="RCCNDNSATION"/>
</dbReference>
<dbReference type="SUPFAM" id="SSF50985">
    <property type="entry name" value="RCC1/BLIP-II"/>
    <property type="match status" value="1"/>
</dbReference>
<evidence type="ECO:0000256" key="1">
    <source>
        <dbReference type="PROSITE-ProRule" id="PRU00235"/>
    </source>
</evidence>
<dbReference type="AlphaFoldDB" id="A0AAN9VLI4"/>
<dbReference type="InterPro" id="IPR000408">
    <property type="entry name" value="Reg_chr_condens"/>
</dbReference>
<name>A0AAN9VLI4_9ORTH</name>
<dbReference type="InterPro" id="IPR052830">
    <property type="entry name" value="RCC1_domain-containing"/>
</dbReference>
<dbReference type="InterPro" id="IPR009091">
    <property type="entry name" value="RCC1/BLIP-II"/>
</dbReference>
<dbReference type="PANTHER" id="PTHR46849">
    <property type="entry name" value="RCC1 DOMAIN-CONTAINING PROTEIN 1"/>
    <property type="match status" value="1"/>
</dbReference>
<accession>A0AAN9VLI4</accession>
<feature type="region of interest" description="Disordered" evidence="2">
    <location>
        <begin position="368"/>
        <end position="389"/>
    </location>
</feature>
<proteinExistence type="predicted"/>
<dbReference type="Pfam" id="PF13540">
    <property type="entry name" value="RCC1_2"/>
    <property type="match status" value="1"/>
</dbReference>
<evidence type="ECO:0000313" key="3">
    <source>
        <dbReference type="EMBL" id="KAK7864110.1"/>
    </source>
</evidence>
<protein>
    <submittedName>
        <fullName evidence="3">Uncharacterized protein</fullName>
    </submittedName>
</protein>
<evidence type="ECO:0000256" key="2">
    <source>
        <dbReference type="SAM" id="MobiDB-lite"/>
    </source>
</evidence>
<gene>
    <name evidence="3" type="ORF">R5R35_002750</name>
</gene>
<dbReference type="Proteomes" id="UP001378592">
    <property type="component" value="Unassembled WGS sequence"/>
</dbReference>
<feature type="repeat" description="RCC1" evidence="1">
    <location>
        <begin position="424"/>
        <end position="479"/>
    </location>
</feature>
<reference evidence="3 4" key="1">
    <citation type="submission" date="2024-03" db="EMBL/GenBank/DDBJ databases">
        <title>The genome assembly and annotation of the cricket Gryllus longicercus Weissman &amp; Gray.</title>
        <authorList>
            <person name="Szrajer S."/>
            <person name="Gray D."/>
            <person name="Ylla G."/>
        </authorList>
    </citation>
    <scope>NUCLEOTIDE SEQUENCE [LARGE SCALE GENOMIC DNA]</scope>
    <source>
        <strain evidence="3">DAG 2021-001</strain>
        <tissue evidence="3">Whole body minus gut</tissue>
    </source>
</reference>
<dbReference type="PROSITE" id="PS00626">
    <property type="entry name" value="RCC1_2"/>
    <property type="match status" value="2"/>
</dbReference>
<dbReference type="PROSITE" id="PS50012">
    <property type="entry name" value="RCC1_3"/>
    <property type="match status" value="2"/>
</dbReference>
<evidence type="ECO:0000313" key="4">
    <source>
        <dbReference type="Proteomes" id="UP001378592"/>
    </source>
</evidence>
<comment type="caution">
    <text evidence="3">The sequence shown here is derived from an EMBL/GenBank/DDBJ whole genome shotgun (WGS) entry which is preliminary data.</text>
</comment>
<dbReference type="Pfam" id="PF00415">
    <property type="entry name" value="RCC1"/>
    <property type="match status" value="2"/>
</dbReference>
<feature type="repeat" description="RCC1" evidence="1">
    <location>
        <begin position="200"/>
        <end position="251"/>
    </location>
</feature>
<dbReference type="EMBL" id="JAZDUA010000211">
    <property type="protein sequence ID" value="KAK7864110.1"/>
    <property type="molecule type" value="Genomic_DNA"/>
</dbReference>
<organism evidence="3 4">
    <name type="scientific">Gryllus longicercus</name>
    <dbReference type="NCBI Taxonomy" id="2509291"/>
    <lineage>
        <taxon>Eukaryota</taxon>
        <taxon>Metazoa</taxon>
        <taxon>Ecdysozoa</taxon>
        <taxon>Arthropoda</taxon>
        <taxon>Hexapoda</taxon>
        <taxon>Insecta</taxon>
        <taxon>Pterygota</taxon>
        <taxon>Neoptera</taxon>
        <taxon>Polyneoptera</taxon>
        <taxon>Orthoptera</taxon>
        <taxon>Ensifera</taxon>
        <taxon>Gryllidea</taxon>
        <taxon>Grylloidea</taxon>
        <taxon>Gryllidae</taxon>
        <taxon>Gryllinae</taxon>
        <taxon>Gryllus</taxon>
    </lineage>
</organism>
<keyword evidence="4" id="KW-1185">Reference proteome</keyword>
<sequence length="479" mass="51907">MNAYWCGFNGFNQISTEISSISSSQFCLVPLNNIEDVDFAWACAVVISAGDAFMCGFDGTSSSFLQKLTKPEPQLKFLEVACNETYALLTSEDGECWQYFYNTKKWKKLLKFTSVEGTTDVGISSKSSGILSSNLESLEECRLAKDKKNIVKICCGETVNIALDNCGQAYSIPSPISMAGVKIMEVACGFEHCLLLDDLGRVYSTGSGMRGQLGSGTLETVDSPQEIEALGGLQVIHIAAGGWHSAAVTASGVLYTWGWNNSGQLGFPTVESTDTLSTSEHNVEQRNLQNQTSQCCSNTQSDLLYKDEEKSVNCVTKECTKCAIGDCKSSGPDDHKNKKLKLTVREEENKQNDRLGCLENEVHGSESSKICENREGGSKGDSAVEQKERVTVSAVPMPVDFPMGKDVDVVDVSCGNRHTIALAGDGSVWGCGWNAYGQLGKSPNTVVSVDCMVILDIQTEEKICRVHCGGWNSVVFCKK</sequence>
<dbReference type="Gene3D" id="2.130.10.30">
    <property type="entry name" value="Regulator of chromosome condensation 1/beta-lactamase-inhibitor protein II"/>
    <property type="match status" value="2"/>
</dbReference>